<accession>A0AAV5DUR3</accession>
<dbReference type="Proteomes" id="UP001054889">
    <property type="component" value="Unassembled WGS sequence"/>
</dbReference>
<proteinExistence type="predicted"/>
<evidence type="ECO:0000313" key="1">
    <source>
        <dbReference type="EMBL" id="GJN14180.1"/>
    </source>
</evidence>
<dbReference type="PANTHER" id="PTHR34791:SF1">
    <property type="entry name" value="OS02G0272100 PROTEIN"/>
    <property type="match status" value="1"/>
</dbReference>
<dbReference type="AlphaFoldDB" id="A0AAV5DUR3"/>
<keyword evidence="2" id="KW-1185">Reference proteome</keyword>
<organism evidence="1 2">
    <name type="scientific">Eleusine coracana subsp. coracana</name>
    <dbReference type="NCBI Taxonomy" id="191504"/>
    <lineage>
        <taxon>Eukaryota</taxon>
        <taxon>Viridiplantae</taxon>
        <taxon>Streptophyta</taxon>
        <taxon>Embryophyta</taxon>
        <taxon>Tracheophyta</taxon>
        <taxon>Spermatophyta</taxon>
        <taxon>Magnoliopsida</taxon>
        <taxon>Liliopsida</taxon>
        <taxon>Poales</taxon>
        <taxon>Poaceae</taxon>
        <taxon>PACMAD clade</taxon>
        <taxon>Chloridoideae</taxon>
        <taxon>Cynodonteae</taxon>
        <taxon>Eleusininae</taxon>
        <taxon>Eleusine</taxon>
    </lineage>
</organism>
<dbReference type="PANTHER" id="PTHR34791">
    <property type="entry name" value="OS02G0272100 PROTEIN"/>
    <property type="match status" value="1"/>
</dbReference>
<name>A0AAV5DUR3_ELECO</name>
<dbReference type="EMBL" id="BQKI01000071">
    <property type="protein sequence ID" value="GJN14180.1"/>
    <property type="molecule type" value="Genomic_DNA"/>
</dbReference>
<reference evidence="1" key="1">
    <citation type="journal article" date="2018" name="DNA Res.">
        <title>Multiple hybrid de novo genome assembly of finger millet, an orphan allotetraploid crop.</title>
        <authorList>
            <person name="Hatakeyama M."/>
            <person name="Aluri S."/>
            <person name="Balachadran M.T."/>
            <person name="Sivarajan S.R."/>
            <person name="Patrignani A."/>
            <person name="Gruter S."/>
            <person name="Poveda L."/>
            <person name="Shimizu-Inatsugi R."/>
            <person name="Baeten J."/>
            <person name="Francoijs K.J."/>
            <person name="Nataraja K.N."/>
            <person name="Reddy Y.A.N."/>
            <person name="Phadnis S."/>
            <person name="Ravikumar R.L."/>
            <person name="Schlapbach R."/>
            <person name="Sreeman S.M."/>
            <person name="Shimizu K.K."/>
        </authorList>
    </citation>
    <scope>NUCLEOTIDE SEQUENCE</scope>
</reference>
<sequence length="86" mass="10296">MPLPGDVKAEILARVERTCTALRRIVAERDRQLWKPKRDVLGYTIEADDSPEMSWRERYMDMSARQGRLPTPWLPWFYLPVMKFQE</sequence>
<comment type="caution">
    <text evidence="1">The sequence shown here is derived from an EMBL/GenBank/DDBJ whole genome shotgun (WGS) entry which is preliminary data.</text>
</comment>
<gene>
    <name evidence="1" type="primary">gb00969</name>
    <name evidence="1" type="ORF">PR202_gb00969</name>
</gene>
<reference evidence="1" key="2">
    <citation type="submission" date="2021-12" db="EMBL/GenBank/DDBJ databases">
        <title>Resequencing data analysis of finger millet.</title>
        <authorList>
            <person name="Hatakeyama M."/>
            <person name="Aluri S."/>
            <person name="Balachadran M.T."/>
            <person name="Sivarajan S.R."/>
            <person name="Poveda L."/>
            <person name="Shimizu-Inatsugi R."/>
            <person name="Schlapbach R."/>
            <person name="Sreeman S.M."/>
            <person name="Shimizu K.K."/>
        </authorList>
    </citation>
    <scope>NUCLEOTIDE SEQUENCE</scope>
</reference>
<protein>
    <submittedName>
        <fullName evidence="1">Uncharacterized protein</fullName>
    </submittedName>
</protein>
<evidence type="ECO:0000313" key="2">
    <source>
        <dbReference type="Proteomes" id="UP001054889"/>
    </source>
</evidence>